<dbReference type="EMBL" id="FNVT01000005">
    <property type="protein sequence ID" value="SEG86006.1"/>
    <property type="molecule type" value="Genomic_DNA"/>
</dbReference>
<keyword evidence="8" id="KW-1185">Reference proteome</keyword>
<keyword evidence="3 7" id="KW-0347">Helicase</keyword>
<dbReference type="Pfam" id="PF00580">
    <property type="entry name" value="UvrD-helicase"/>
    <property type="match status" value="1"/>
</dbReference>
<dbReference type="InterPro" id="IPR000212">
    <property type="entry name" value="DNA_helicase_UvrD/REP"/>
</dbReference>
<evidence type="ECO:0000313" key="7">
    <source>
        <dbReference type="EMBL" id="SEG86006.1"/>
    </source>
</evidence>
<reference evidence="7 8" key="1">
    <citation type="submission" date="2016-10" db="EMBL/GenBank/DDBJ databases">
        <authorList>
            <person name="de Groot N.N."/>
        </authorList>
    </citation>
    <scope>NUCLEOTIDE SEQUENCE [LARGE SCALE GENOMIC DNA]</scope>
    <source>
        <strain evidence="7 8">CGMCC 4.7037</strain>
    </source>
</reference>
<dbReference type="Gene3D" id="3.40.50.300">
    <property type="entry name" value="P-loop containing nucleotide triphosphate hydrolases"/>
    <property type="match status" value="2"/>
</dbReference>
<sequence>MAADIEAEQGFSNRVGAKRRLETRKRIERYERQAKEVVSVRRFTYGTGSNYGKGIIGHDDVIKLATAMLARHPLLAQLTVAEYPYIFVDESQDTFPAVVDALRGLALQHEGKLCLGFFGDPMQRIYATGVGSIDLDPGWKDIKKPENFRSPSQVLTAINAIRSGGDNLVQKSGLPIGKQREGDVAVIVAPRTQDSLITLHEVRRWLADRHSSDTWLNDDAQSALKVLVITHRMAARRLRFETLYACFHDGASTSLSEAFDEGTAWPLTPFRTAILAMAATPANSSDAMTLLRTHSPRIQGIRAGDDLTTILSSLKHGLTELAGVVAKGGPGSVGKALRIVSSYDLIELDERWVDHLATSGASDISPGANGDSEVLDAFMACDIHELQGYFNYVRRESPYSTQQGVKGSEFPNVLVVLDDAEGTHSHFSYDKLFGLRNLSKADETARQEGRDSVLERTRRLLYVCCSRATESLTVLLYTDDVPDALEALRRSSIGAAGLVLDFGEIGIGCPGRPGPQQGWPLVNAGQASDLQSTHDTKAQRTEQTPPN</sequence>
<feature type="domain" description="UvrD-like helicase ATP-binding" evidence="6">
    <location>
        <begin position="25"/>
        <end position="127"/>
    </location>
</feature>
<dbReference type="GO" id="GO:0000725">
    <property type="term" value="P:recombinational repair"/>
    <property type="evidence" value="ECO:0007669"/>
    <property type="project" value="TreeGrafter"/>
</dbReference>
<evidence type="ECO:0000256" key="2">
    <source>
        <dbReference type="ARBA" id="ARBA00022801"/>
    </source>
</evidence>
<dbReference type="GO" id="GO:0016787">
    <property type="term" value="F:hydrolase activity"/>
    <property type="evidence" value="ECO:0007669"/>
    <property type="project" value="UniProtKB-KW"/>
</dbReference>
<dbReference type="PANTHER" id="PTHR11070:SF2">
    <property type="entry name" value="ATP-DEPENDENT DNA HELICASE SRS2"/>
    <property type="match status" value="1"/>
</dbReference>
<keyword evidence="2" id="KW-0378">Hydrolase</keyword>
<feature type="region of interest" description="Disordered" evidence="5">
    <location>
        <begin position="513"/>
        <end position="547"/>
    </location>
</feature>
<dbReference type="AlphaFoldDB" id="A0A1H6DMS7"/>
<dbReference type="GO" id="GO:0003677">
    <property type="term" value="F:DNA binding"/>
    <property type="evidence" value="ECO:0007669"/>
    <property type="project" value="InterPro"/>
</dbReference>
<dbReference type="GO" id="GO:0043138">
    <property type="term" value="F:3'-5' DNA helicase activity"/>
    <property type="evidence" value="ECO:0007669"/>
    <property type="project" value="TreeGrafter"/>
</dbReference>
<evidence type="ECO:0000256" key="4">
    <source>
        <dbReference type="ARBA" id="ARBA00022840"/>
    </source>
</evidence>
<dbReference type="InterPro" id="IPR027417">
    <property type="entry name" value="P-loop_NTPase"/>
</dbReference>
<dbReference type="PANTHER" id="PTHR11070">
    <property type="entry name" value="UVRD / RECB / PCRA DNA HELICASE FAMILY MEMBER"/>
    <property type="match status" value="1"/>
</dbReference>
<dbReference type="Proteomes" id="UP000236732">
    <property type="component" value="Unassembled WGS sequence"/>
</dbReference>
<dbReference type="InterPro" id="IPR014016">
    <property type="entry name" value="UvrD-like_ATP-bd"/>
</dbReference>
<accession>A0A1H6DMS7</accession>
<proteinExistence type="predicted"/>
<dbReference type="OrthoDB" id="9810135at2"/>
<evidence type="ECO:0000256" key="5">
    <source>
        <dbReference type="SAM" id="MobiDB-lite"/>
    </source>
</evidence>
<dbReference type="SUPFAM" id="SSF52540">
    <property type="entry name" value="P-loop containing nucleoside triphosphate hydrolases"/>
    <property type="match status" value="1"/>
</dbReference>
<evidence type="ECO:0000256" key="3">
    <source>
        <dbReference type="ARBA" id="ARBA00022806"/>
    </source>
</evidence>
<evidence type="ECO:0000259" key="6">
    <source>
        <dbReference type="Pfam" id="PF00580"/>
    </source>
</evidence>
<gene>
    <name evidence="7" type="ORF">SAMN05444920_105625</name>
</gene>
<dbReference type="GO" id="GO:0005524">
    <property type="term" value="F:ATP binding"/>
    <property type="evidence" value="ECO:0007669"/>
    <property type="project" value="UniProtKB-KW"/>
</dbReference>
<name>A0A1H6DMS7_9ACTN</name>
<evidence type="ECO:0000256" key="1">
    <source>
        <dbReference type="ARBA" id="ARBA00022741"/>
    </source>
</evidence>
<protein>
    <submittedName>
        <fullName evidence="7">DNA helicase-2 / ATP-dependent DNA helicase PcrA</fullName>
    </submittedName>
</protein>
<keyword evidence="4" id="KW-0067">ATP-binding</keyword>
<keyword evidence="1" id="KW-0547">Nucleotide-binding</keyword>
<organism evidence="7 8">
    <name type="scientific">Nonomuraea solani</name>
    <dbReference type="NCBI Taxonomy" id="1144553"/>
    <lineage>
        <taxon>Bacteria</taxon>
        <taxon>Bacillati</taxon>
        <taxon>Actinomycetota</taxon>
        <taxon>Actinomycetes</taxon>
        <taxon>Streptosporangiales</taxon>
        <taxon>Streptosporangiaceae</taxon>
        <taxon>Nonomuraea</taxon>
    </lineage>
</organism>
<evidence type="ECO:0000313" key="8">
    <source>
        <dbReference type="Proteomes" id="UP000236732"/>
    </source>
</evidence>